<keyword evidence="3" id="KW-1185">Reference proteome</keyword>
<dbReference type="SUPFAM" id="SSF53474">
    <property type="entry name" value="alpha/beta-Hydrolases"/>
    <property type="match status" value="1"/>
</dbReference>
<proteinExistence type="predicted"/>
<gene>
    <name evidence="2" type="ORF">SAMN04488523_10441</name>
</gene>
<evidence type="ECO:0000313" key="2">
    <source>
        <dbReference type="EMBL" id="SFD96061.1"/>
    </source>
</evidence>
<sequence>MTDQIKNWLQQAAEDTIFCWSCRGLDLPLTLRIADQSWTLHLCEEPLFLDTHGGGITLEAPMALWAEVLRADPAPGLHSFGALIRNEQGPAVTGSPVALAQALAALERLIELARPAPTPYTGFNFLHDVSNVTSRHRVVALPDGTFARLHYMEAGQGTPVVFLHTAGADARQFLHQLADTKLQKNHRLLAFDMPWHGLSSGADNVETTAQYKLTEARYLQWVVAFIDEIVQEPVILVGCSMGASMALTVAAQRPDLLRGVVALEAPLISPGRKSELLTDARIADSQHNPAYVRAMLGPGCPQKQRDEACAIYAQARPGVYMGDLGYYSEEYDGKRLAPALRTCGVPIELLTGSYDYSASPANTRQLLNEIGGSTATFHEMDGLGHFPMIEDPDRFRPHFCAALARIEERRP</sequence>
<protein>
    <submittedName>
        <fullName evidence="2">Pimeloyl-ACP methyl ester carboxylesterase</fullName>
    </submittedName>
</protein>
<dbReference type="InterPro" id="IPR029058">
    <property type="entry name" value="AB_hydrolase_fold"/>
</dbReference>
<dbReference type="AlphaFoldDB" id="A0A1I1WM51"/>
<dbReference type="Gene3D" id="3.40.50.1820">
    <property type="entry name" value="alpha/beta hydrolase"/>
    <property type="match status" value="1"/>
</dbReference>
<dbReference type="EMBL" id="FOMW01000004">
    <property type="protein sequence ID" value="SFD96061.1"/>
    <property type="molecule type" value="Genomic_DNA"/>
</dbReference>
<evidence type="ECO:0000313" key="3">
    <source>
        <dbReference type="Proteomes" id="UP000198977"/>
    </source>
</evidence>
<dbReference type="OrthoDB" id="9804723at2"/>
<dbReference type="Pfam" id="PF12697">
    <property type="entry name" value="Abhydrolase_6"/>
    <property type="match status" value="1"/>
</dbReference>
<dbReference type="InterPro" id="IPR000073">
    <property type="entry name" value="AB_hydrolase_1"/>
</dbReference>
<reference evidence="2 3" key="1">
    <citation type="submission" date="2016-10" db="EMBL/GenBank/DDBJ databases">
        <authorList>
            <person name="de Groot N.N."/>
        </authorList>
    </citation>
    <scope>NUCLEOTIDE SEQUENCE [LARGE SCALE GENOMIC DNA]</scope>
    <source>
        <strain evidence="2 3">DSM 11443</strain>
    </source>
</reference>
<dbReference type="InterPro" id="IPR050228">
    <property type="entry name" value="Carboxylesterase_BioH"/>
</dbReference>
<dbReference type="Proteomes" id="UP000198977">
    <property type="component" value="Unassembled WGS sequence"/>
</dbReference>
<accession>A0A1I1WM51</accession>
<dbReference type="PANTHER" id="PTHR43194">
    <property type="entry name" value="HYDROLASE ALPHA/BETA FOLD FAMILY"/>
    <property type="match status" value="1"/>
</dbReference>
<organism evidence="2 3">
    <name type="scientific">Sulfitobacter brevis</name>
    <dbReference type="NCBI Taxonomy" id="74348"/>
    <lineage>
        <taxon>Bacteria</taxon>
        <taxon>Pseudomonadati</taxon>
        <taxon>Pseudomonadota</taxon>
        <taxon>Alphaproteobacteria</taxon>
        <taxon>Rhodobacterales</taxon>
        <taxon>Roseobacteraceae</taxon>
        <taxon>Sulfitobacter</taxon>
    </lineage>
</organism>
<dbReference type="PANTHER" id="PTHR43194:SF2">
    <property type="entry name" value="PEROXISOMAL MEMBRANE PROTEIN LPX1"/>
    <property type="match status" value="1"/>
</dbReference>
<dbReference type="STRING" id="74348.SAMN04488523_10441"/>
<evidence type="ECO:0000259" key="1">
    <source>
        <dbReference type="Pfam" id="PF12697"/>
    </source>
</evidence>
<feature type="domain" description="AB hydrolase-1" evidence="1">
    <location>
        <begin position="160"/>
        <end position="395"/>
    </location>
</feature>
<name>A0A1I1WM51_9RHOB</name>
<dbReference type="RefSeq" id="WP_093922986.1">
    <property type="nucleotide sequence ID" value="NZ_FOMW01000004.1"/>
</dbReference>